<organism evidence="2 3">
    <name type="scientific">Melipona quadrifasciata</name>
    <dbReference type="NCBI Taxonomy" id="166423"/>
    <lineage>
        <taxon>Eukaryota</taxon>
        <taxon>Metazoa</taxon>
        <taxon>Ecdysozoa</taxon>
        <taxon>Arthropoda</taxon>
        <taxon>Hexapoda</taxon>
        <taxon>Insecta</taxon>
        <taxon>Pterygota</taxon>
        <taxon>Neoptera</taxon>
        <taxon>Endopterygota</taxon>
        <taxon>Hymenoptera</taxon>
        <taxon>Apocrita</taxon>
        <taxon>Aculeata</taxon>
        <taxon>Apoidea</taxon>
        <taxon>Anthophila</taxon>
        <taxon>Apidae</taxon>
        <taxon>Melipona</taxon>
    </lineage>
</organism>
<gene>
    <name evidence="2" type="ORF">WN51_14524</name>
</gene>
<feature type="compositionally biased region" description="Polar residues" evidence="1">
    <location>
        <begin position="281"/>
        <end position="297"/>
    </location>
</feature>
<accession>A0A0N0U549</accession>
<feature type="region of interest" description="Disordered" evidence="1">
    <location>
        <begin position="273"/>
        <end position="297"/>
    </location>
</feature>
<dbReference type="AlphaFoldDB" id="A0A0N0U549"/>
<name>A0A0N0U549_9HYME</name>
<keyword evidence="3" id="KW-1185">Reference proteome</keyword>
<feature type="compositionally biased region" description="Basic and acidic residues" evidence="1">
    <location>
        <begin position="218"/>
        <end position="231"/>
    </location>
</feature>
<dbReference type="EMBL" id="KQ435798">
    <property type="protein sequence ID" value="KOX73478.1"/>
    <property type="molecule type" value="Genomic_DNA"/>
</dbReference>
<feature type="region of interest" description="Disordered" evidence="1">
    <location>
        <begin position="204"/>
        <end position="231"/>
    </location>
</feature>
<sequence length="381" mass="44617">MLHSLYPLIMSKDRRNLFLASALEAQIRRNCRCRAKFLQSPFSEEIRASRGQTKKSARRIKMNDVIIFDDIIFVLKILEHCRSVKKLNIRANRLQQIERFKGFKLCMTKSLINSKRLLQVTRVHLRISRRANAATLHRQNYLINAISCNGADSPDSDERKTLEKEPPMVDLLSAKRSTNKVPIKENLLFTYLKMANYRYPILPLTSSRPTKEKKRKIHENPQDHEPRKTGSHRVIDKTVCIGILFRRKLISLHLIFRTFNFVINFVIRKRSKPRKSERDLTNQGKGENQSNYSESNHTWGQTASRCWKKFQCYKKLGDFTTLRIYELLNDEGHVLSLKCVRQSPHRTRDFRPGNEPKHSNIHTHLILRLPTLLVATLLVLT</sequence>
<proteinExistence type="predicted"/>
<protein>
    <submittedName>
        <fullName evidence="2">Uncharacterized protein</fullName>
    </submittedName>
</protein>
<reference evidence="2 3" key="1">
    <citation type="submission" date="2015-07" db="EMBL/GenBank/DDBJ databases">
        <title>The genome of Melipona quadrifasciata.</title>
        <authorList>
            <person name="Pan H."/>
            <person name="Kapheim K."/>
        </authorList>
    </citation>
    <scope>NUCLEOTIDE SEQUENCE [LARGE SCALE GENOMIC DNA]</scope>
    <source>
        <strain evidence="2">0111107301</strain>
        <tissue evidence="2">Whole body</tissue>
    </source>
</reference>
<evidence type="ECO:0000313" key="2">
    <source>
        <dbReference type="EMBL" id="KOX73478.1"/>
    </source>
</evidence>
<evidence type="ECO:0000256" key="1">
    <source>
        <dbReference type="SAM" id="MobiDB-lite"/>
    </source>
</evidence>
<evidence type="ECO:0000313" key="3">
    <source>
        <dbReference type="Proteomes" id="UP000053105"/>
    </source>
</evidence>
<dbReference type="Proteomes" id="UP000053105">
    <property type="component" value="Unassembled WGS sequence"/>
</dbReference>